<gene>
    <name evidence="1" type="ORF">S01H1_69042</name>
</gene>
<comment type="caution">
    <text evidence="1">The sequence shown here is derived from an EMBL/GenBank/DDBJ whole genome shotgun (WGS) entry which is preliminary data.</text>
</comment>
<dbReference type="AlphaFoldDB" id="X0YJ44"/>
<sequence length="214" mass="25613">TKTDGERNFELFCNYHYFKYEKIKENKDVRTPDYRLFIGDYLIITEVKDLESNKEDEKALKEFYEKGYAVWGQSKVGSRVRNKIIASKNQLKRFTENKYPSILLIFDHRNEITPTLTDYEIKIGMFGFEAININDNLNLRKFGGKAQMTKNSRKYISYIGLLIKENNKKPFLKLYENYYANIRIKYDIFKKYNDISIFKLNFPPDKTYSNWVSI</sequence>
<reference evidence="1" key="1">
    <citation type="journal article" date="2014" name="Front. Microbiol.">
        <title>High frequency of phylogenetically diverse reductive dehalogenase-homologous genes in deep subseafloor sedimentary metagenomes.</title>
        <authorList>
            <person name="Kawai M."/>
            <person name="Futagami T."/>
            <person name="Toyoda A."/>
            <person name="Takaki Y."/>
            <person name="Nishi S."/>
            <person name="Hori S."/>
            <person name="Arai W."/>
            <person name="Tsubouchi T."/>
            <person name="Morono Y."/>
            <person name="Uchiyama I."/>
            <person name="Ito T."/>
            <person name="Fujiyama A."/>
            <person name="Inagaki F."/>
            <person name="Takami H."/>
        </authorList>
    </citation>
    <scope>NUCLEOTIDE SEQUENCE</scope>
    <source>
        <strain evidence="1">Expedition CK06-06</strain>
    </source>
</reference>
<protein>
    <submittedName>
        <fullName evidence="1">Uncharacterized protein</fullName>
    </submittedName>
</protein>
<feature type="non-terminal residue" evidence="1">
    <location>
        <position position="1"/>
    </location>
</feature>
<organism evidence="1">
    <name type="scientific">marine sediment metagenome</name>
    <dbReference type="NCBI Taxonomy" id="412755"/>
    <lineage>
        <taxon>unclassified sequences</taxon>
        <taxon>metagenomes</taxon>
        <taxon>ecological metagenomes</taxon>
    </lineage>
</organism>
<dbReference type="EMBL" id="BARS01045811">
    <property type="protein sequence ID" value="GAG36831.1"/>
    <property type="molecule type" value="Genomic_DNA"/>
</dbReference>
<evidence type="ECO:0000313" key="1">
    <source>
        <dbReference type="EMBL" id="GAG36831.1"/>
    </source>
</evidence>
<proteinExistence type="predicted"/>
<name>X0YJ44_9ZZZZ</name>
<accession>X0YJ44</accession>